<dbReference type="EMBL" id="BARU01010938">
    <property type="protein sequence ID" value="GAH39182.1"/>
    <property type="molecule type" value="Genomic_DNA"/>
</dbReference>
<sequence length="31" mass="3433">MSGLFWLAEEQFEFAGVEPDTATVGAMVDFH</sequence>
<comment type="caution">
    <text evidence="1">The sequence shown here is derived from an EMBL/GenBank/DDBJ whole genome shotgun (WGS) entry which is preliminary data.</text>
</comment>
<protein>
    <submittedName>
        <fullName evidence="1">Uncharacterized protein</fullName>
    </submittedName>
</protein>
<accession>X1F2M4</accession>
<evidence type="ECO:0000313" key="1">
    <source>
        <dbReference type="EMBL" id="GAH39182.1"/>
    </source>
</evidence>
<reference evidence="1" key="1">
    <citation type="journal article" date="2014" name="Front. Microbiol.">
        <title>High frequency of phylogenetically diverse reductive dehalogenase-homologous genes in deep subseafloor sedimentary metagenomes.</title>
        <authorList>
            <person name="Kawai M."/>
            <person name="Futagami T."/>
            <person name="Toyoda A."/>
            <person name="Takaki Y."/>
            <person name="Nishi S."/>
            <person name="Hori S."/>
            <person name="Arai W."/>
            <person name="Tsubouchi T."/>
            <person name="Morono Y."/>
            <person name="Uchiyama I."/>
            <person name="Ito T."/>
            <person name="Fujiyama A."/>
            <person name="Inagaki F."/>
            <person name="Takami H."/>
        </authorList>
    </citation>
    <scope>NUCLEOTIDE SEQUENCE</scope>
    <source>
        <strain evidence="1">Expedition CK06-06</strain>
    </source>
</reference>
<proteinExistence type="predicted"/>
<feature type="non-terminal residue" evidence="1">
    <location>
        <position position="31"/>
    </location>
</feature>
<gene>
    <name evidence="1" type="ORF">S03H2_20699</name>
</gene>
<dbReference type="AlphaFoldDB" id="X1F2M4"/>
<name>X1F2M4_9ZZZZ</name>
<organism evidence="1">
    <name type="scientific">marine sediment metagenome</name>
    <dbReference type="NCBI Taxonomy" id="412755"/>
    <lineage>
        <taxon>unclassified sequences</taxon>
        <taxon>metagenomes</taxon>
        <taxon>ecological metagenomes</taxon>
    </lineage>
</organism>